<dbReference type="NCBIfam" id="TIGR00030">
    <property type="entry name" value="S21p"/>
    <property type="match status" value="1"/>
</dbReference>
<gene>
    <name evidence="5" type="ORF">LCGC14_2409210</name>
</gene>
<dbReference type="HAMAP" id="MF_00358">
    <property type="entry name" value="Ribosomal_bS21"/>
    <property type="match status" value="1"/>
</dbReference>
<feature type="region of interest" description="Disordered" evidence="4">
    <location>
        <begin position="43"/>
        <end position="68"/>
    </location>
</feature>
<evidence type="ECO:0000256" key="4">
    <source>
        <dbReference type="SAM" id="MobiDB-lite"/>
    </source>
</evidence>
<feature type="compositionally biased region" description="Basic residues" evidence="4">
    <location>
        <begin position="47"/>
        <end position="68"/>
    </location>
</feature>
<evidence type="ECO:0000256" key="1">
    <source>
        <dbReference type="ARBA" id="ARBA00006640"/>
    </source>
</evidence>
<comment type="similarity">
    <text evidence="1">Belongs to the bacterial ribosomal protein bS21 family.</text>
</comment>
<name>A0A0F9CF41_9ZZZZ</name>
<dbReference type="GO" id="GO:0003735">
    <property type="term" value="F:structural constituent of ribosome"/>
    <property type="evidence" value="ECO:0007669"/>
    <property type="project" value="InterPro"/>
</dbReference>
<accession>A0A0F9CF41</accession>
<evidence type="ECO:0008006" key="6">
    <source>
        <dbReference type="Google" id="ProtNLM"/>
    </source>
</evidence>
<evidence type="ECO:0000313" key="5">
    <source>
        <dbReference type="EMBL" id="KKL25047.1"/>
    </source>
</evidence>
<dbReference type="GO" id="GO:0005840">
    <property type="term" value="C:ribosome"/>
    <property type="evidence" value="ECO:0007669"/>
    <property type="project" value="UniProtKB-KW"/>
</dbReference>
<organism evidence="5">
    <name type="scientific">marine sediment metagenome</name>
    <dbReference type="NCBI Taxonomy" id="412755"/>
    <lineage>
        <taxon>unclassified sequences</taxon>
        <taxon>metagenomes</taxon>
        <taxon>ecological metagenomes</taxon>
    </lineage>
</organism>
<sequence length="68" mass="8184">MITVYPKKGENDEQFLKRFTRKVAKSGVLADYKAKRYFTSKAEQRRLDKKKAIRRAAKKRRERHERGN</sequence>
<comment type="caution">
    <text evidence="5">The sequence shown here is derived from an EMBL/GenBank/DDBJ whole genome shotgun (WGS) entry which is preliminary data.</text>
</comment>
<proteinExistence type="inferred from homology"/>
<dbReference type="InterPro" id="IPR038380">
    <property type="entry name" value="Ribosomal_bS21_sf"/>
</dbReference>
<reference evidence="5" key="1">
    <citation type="journal article" date="2015" name="Nature">
        <title>Complex archaea that bridge the gap between prokaryotes and eukaryotes.</title>
        <authorList>
            <person name="Spang A."/>
            <person name="Saw J.H."/>
            <person name="Jorgensen S.L."/>
            <person name="Zaremba-Niedzwiedzka K."/>
            <person name="Martijn J."/>
            <person name="Lind A.E."/>
            <person name="van Eijk R."/>
            <person name="Schleper C."/>
            <person name="Guy L."/>
            <person name="Ettema T.J."/>
        </authorList>
    </citation>
    <scope>NUCLEOTIDE SEQUENCE</scope>
</reference>
<evidence type="ECO:0000256" key="2">
    <source>
        <dbReference type="ARBA" id="ARBA00022980"/>
    </source>
</evidence>
<protein>
    <recommendedName>
        <fullName evidence="6">30S ribosomal protein S21</fullName>
    </recommendedName>
</protein>
<keyword evidence="3" id="KW-0687">Ribonucleoprotein</keyword>
<keyword evidence="2" id="KW-0689">Ribosomal protein</keyword>
<dbReference type="GO" id="GO:0006412">
    <property type="term" value="P:translation"/>
    <property type="evidence" value="ECO:0007669"/>
    <property type="project" value="InterPro"/>
</dbReference>
<dbReference type="GO" id="GO:1990904">
    <property type="term" value="C:ribonucleoprotein complex"/>
    <property type="evidence" value="ECO:0007669"/>
    <property type="project" value="UniProtKB-KW"/>
</dbReference>
<dbReference type="AlphaFoldDB" id="A0A0F9CF41"/>
<evidence type="ECO:0000256" key="3">
    <source>
        <dbReference type="ARBA" id="ARBA00023274"/>
    </source>
</evidence>
<dbReference type="Pfam" id="PF01165">
    <property type="entry name" value="Ribosomal_S21"/>
    <property type="match status" value="1"/>
</dbReference>
<dbReference type="Gene3D" id="1.20.5.1150">
    <property type="entry name" value="Ribosomal protein S8"/>
    <property type="match status" value="1"/>
</dbReference>
<dbReference type="EMBL" id="LAZR01036363">
    <property type="protein sequence ID" value="KKL25047.1"/>
    <property type="molecule type" value="Genomic_DNA"/>
</dbReference>
<dbReference type="InterPro" id="IPR001911">
    <property type="entry name" value="Ribosomal_bS21"/>
</dbReference>